<feature type="region of interest" description="Disordered" evidence="1">
    <location>
        <begin position="274"/>
        <end position="298"/>
    </location>
</feature>
<sequence>RYFTASVQSTSCNEGENLTLKCLFGSSSLSLYELFDALEKKYQEKIDLQIRPKNAVKNILDPVVQQLNEFVMPNIIKKQKKQMSLSFYYHAMEVDLEVIFSKEREVDESEQCIDNLFDFISNILTSLKVCILLAQFLDNEFSTNRVEESANCVSSQLPNEISKAISKKCKFNELWGLGRKAITDAIEDNNKHIYHELLRLFTSIQKKTLQKIINNISVDGFNNSTNNNSCILDIQNPIKRKSKGCPKSKRIANTFEKSNTVMNYKCKIYKQSSHNSQTCKEKNKEDINADNADEEFGR</sequence>
<comment type="caution">
    <text evidence="2">The sequence shown here is derived from an EMBL/GenBank/DDBJ whole genome shotgun (WGS) entry which is preliminary data.</text>
</comment>
<evidence type="ECO:0000313" key="3">
    <source>
        <dbReference type="Proteomes" id="UP000789901"/>
    </source>
</evidence>
<name>A0ABN7VH25_GIGMA</name>
<gene>
    <name evidence="2" type="ORF">GMARGA_LOCUS18481</name>
</gene>
<protein>
    <submittedName>
        <fullName evidence="2">21660_t:CDS:1</fullName>
    </submittedName>
</protein>
<evidence type="ECO:0000313" key="2">
    <source>
        <dbReference type="EMBL" id="CAG8770649.1"/>
    </source>
</evidence>
<reference evidence="2 3" key="1">
    <citation type="submission" date="2021-06" db="EMBL/GenBank/DDBJ databases">
        <authorList>
            <person name="Kallberg Y."/>
            <person name="Tangrot J."/>
            <person name="Rosling A."/>
        </authorList>
    </citation>
    <scope>NUCLEOTIDE SEQUENCE [LARGE SCALE GENOMIC DNA]</scope>
    <source>
        <strain evidence="2 3">120-4 pot B 10/14</strain>
    </source>
</reference>
<organism evidence="2 3">
    <name type="scientific">Gigaspora margarita</name>
    <dbReference type="NCBI Taxonomy" id="4874"/>
    <lineage>
        <taxon>Eukaryota</taxon>
        <taxon>Fungi</taxon>
        <taxon>Fungi incertae sedis</taxon>
        <taxon>Mucoromycota</taxon>
        <taxon>Glomeromycotina</taxon>
        <taxon>Glomeromycetes</taxon>
        <taxon>Diversisporales</taxon>
        <taxon>Gigasporaceae</taxon>
        <taxon>Gigaspora</taxon>
    </lineage>
</organism>
<proteinExistence type="predicted"/>
<feature type="non-terminal residue" evidence="2">
    <location>
        <position position="1"/>
    </location>
</feature>
<evidence type="ECO:0000256" key="1">
    <source>
        <dbReference type="SAM" id="MobiDB-lite"/>
    </source>
</evidence>
<dbReference type="EMBL" id="CAJVQB010014778">
    <property type="protein sequence ID" value="CAG8770649.1"/>
    <property type="molecule type" value="Genomic_DNA"/>
</dbReference>
<accession>A0ABN7VH25</accession>
<keyword evidence="3" id="KW-1185">Reference proteome</keyword>
<dbReference type="Proteomes" id="UP000789901">
    <property type="component" value="Unassembled WGS sequence"/>
</dbReference>